<comment type="caution">
    <text evidence="1">The sequence shown here is derived from an EMBL/GenBank/DDBJ whole genome shotgun (WGS) entry which is preliminary data.</text>
</comment>
<gene>
    <name evidence="1" type="ORF">VCX44_21880</name>
</gene>
<sequence length="601" mass="68671">MKYITVNKKILNDSFIKYHIDAPGQNFIYSESFVFSGWVFSTNTNEVSIEIVYKNSISQEELNTCREDVVAHFTKNSDAIVPPMKCGFNFTLKPDANIIIYYHNDIAIEISFSIIDTAKEINWSLLDKLNKAHCNNNPDIINAKELESLNNTPYKYIENDLNELTKAYWIPQNTRENIKKFIEYASSFDFGPNLVESSLINGVIKVASPLHVNTDAYCDCSFYIAPFNYLRFISNGDVFYIVQHFSFCDSIYIPKLGFHHFLSIGIDKNEWHKNIAKATLSHNKKAGRFNSVFAMHNRPYHYNYDIALGLHLLNKKGLLEKTPLITLHEGKSFFRPSKLLNNKINELVLNDTDFISHLNNPGFSILAGHQITHSAKDTVYRDLFAEFDSTIRKNNLTTIHSEFVGTICNELNKCNVRLWFGITSQKRKLINQEEEIARTINIFCNMFDNVGVVIDGWTSPLKLSEGDIKQIESDNSVAVNIKKLVNADNISYHSIIGLTTEEKLEITQFIDVFLANHGAGSMHIDRMGNRYGVTHNSSIWSAADLAHIHNNSIKINQKHIIDFEPIDKSQDCVDYSVTPKIIAKKMLQQYFNSIINKQDAS</sequence>
<dbReference type="Proteomes" id="UP001304847">
    <property type="component" value="Unassembled WGS sequence"/>
</dbReference>
<reference evidence="1 2" key="1">
    <citation type="submission" date="2023-12" db="EMBL/GenBank/DDBJ databases">
        <title>Characterization of antibiotic resistance in Aeromonas spp. in hospital effluent.</title>
        <authorList>
            <person name="Negoseki B.R.S."/>
            <person name="Krul D."/>
            <person name="Siqueira A.C."/>
            <person name="Almeida M."/>
            <person name="Mesa D."/>
            <person name="Conte D."/>
            <person name="Dalla-Costa L.M."/>
        </authorList>
    </citation>
    <scope>NUCLEOTIDE SEQUENCE [LARGE SCALE GENOMIC DNA]</scope>
    <source>
        <strain evidence="1 2">36v</strain>
    </source>
</reference>
<protein>
    <submittedName>
        <fullName evidence="1">Uncharacterized protein</fullName>
    </submittedName>
</protein>
<proteinExistence type="predicted"/>
<name>A0ABU5WBT1_AERCA</name>
<accession>A0ABU5WBT1</accession>
<keyword evidence="2" id="KW-1185">Reference proteome</keyword>
<evidence type="ECO:0000313" key="2">
    <source>
        <dbReference type="Proteomes" id="UP001304847"/>
    </source>
</evidence>
<organism evidence="1 2">
    <name type="scientific">Aeromonas caviae</name>
    <name type="common">Aeromonas punctata</name>
    <dbReference type="NCBI Taxonomy" id="648"/>
    <lineage>
        <taxon>Bacteria</taxon>
        <taxon>Pseudomonadati</taxon>
        <taxon>Pseudomonadota</taxon>
        <taxon>Gammaproteobacteria</taxon>
        <taxon>Aeromonadales</taxon>
        <taxon>Aeromonadaceae</taxon>
        <taxon>Aeromonas</taxon>
    </lineage>
</organism>
<evidence type="ECO:0000313" key="1">
    <source>
        <dbReference type="EMBL" id="MEA9438377.1"/>
    </source>
</evidence>
<dbReference type="EMBL" id="JAYGOJ010000201">
    <property type="protein sequence ID" value="MEA9438377.1"/>
    <property type="molecule type" value="Genomic_DNA"/>
</dbReference>
<dbReference type="RefSeq" id="WP_323581031.1">
    <property type="nucleotide sequence ID" value="NZ_JAYGOJ010000201.1"/>
</dbReference>